<comment type="caution">
    <text evidence="16">The sequence shown here is derived from an EMBL/GenBank/DDBJ whole genome shotgun (WGS) entry which is preliminary data.</text>
</comment>
<keyword evidence="9 13" id="KW-0472">Membrane</keyword>
<evidence type="ECO:0000256" key="1">
    <source>
        <dbReference type="ARBA" id="ARBA00004141"/>
    </source>
</evidence>
<dbReference type="Pfam" id="PF07885">
    <property type="entry name" value="Ion_trans_2"/>
    <property type="match status" value="1"/>
</dbReference>
<dbReference type="EMBL" id="MU827779">
    <property type="protein sequence ID" value="KAJ7339482.1"/>
    <property type="molecule type" value="Genomic_DNA"/>
</dbReference>
<evidence type="ECO:0000256" key="11">
    <source>
        <dbReference type="ARBA" id="ARBA00034430"/>
    </source>
</evidence>
<keyword evidence="7 13" id="KW-1133">Transmembrane helix</keyword>
<evidence type="ECO:0000259" key="15">
    <source>
        <dbReference type="Pfam" id="PF22614"/>
    </source>
</evidence>
<keyword evidence="10 16" id="KW-0407">Ion channel</keyword>
<evidence type="ECO:0000259" key="14">
    <source>
        <dbReference type="Pfam" id="PF07885"/>
    </source>
</evidence>
<dbReference type="PANTHER" id="PTHR10027">
    <property type="entry name" value="CALCIUM-ACTIVATED POTASSIUM CHANNEL ALPHA CHAIN"/>
    <property type="match status" value="1"/>
</dbReference>
<comment type="catalytic activity">
    <reaction evidence="11">
        <text>K(+)(in) = K(+)(out)</text>
        <dbReference type="Rhea" id="RHEA:29463"/>
        <dbReference type="ChEBI" id="CHEBI:29103"/>
    </reaction>
</comment>
<evidence type="ECO:0000256" key="13">
    <source>
        <dbReference type="SAM" id="Phobius"/>
    </source>
</evidence>
<dbReference type="GO" id="GO:0005886">
    <property type="term" value="C:plasma membrane"/>
    <property type="evidence" value="ECO:0007669"/>
    <property type="project" value="TreeGrafter"/>
</dbReference>
<dbReference type="AlphaFoldDB" id="A0A9W9YFJ1"/>
<feature type="transmembrane region" description="Helical" evidence="13">
    <location>
        <begin position="300"/>
        <end position="325"/>
    </location>
</feature>
<reference evidence="16" key="1">
    <citation type="submission" date="2023-01" db="EMBL/GenBank/DDBJ databases">
        <title>Genome assembly of the deep-sea coral Lophelia pertusa.</title>
        <authorList>
            <person name="Herrera S."/>
            <person name="Cordes E."/>
        </authorList>
    </citation>
    <scope>NUCLEOTIDE SEQUENCE</scope>
    <source>
        <strain evidence="16">USNM1676648</strain>
        <tissue evidence="16">Polyp</tissue>
    </source>
</reference>
<dbReference type="GO" id="GO:0005228">
    <property type="term" value="F:intracellular sodium-activated potassium channel activity"/>
    <property type="evidence" value="ECO:0007669"/>
    <property type="project" value="TreeGrafter"/>
</dbReference>
<dbReference type="Gene3D" id="1.10.287.70">
    <property type="match status" value="1"/>
</dbReference>
<evidence type="ECO:0000256" key="8">
    <source>
        <dbReference type="ARBA" id="ARBA00023065"/>
    </source>
</evidence>
<gene>
    <name evidence="16" type="primary">KCNT2_1</name>
    <name evidence="16" type="ORF">OS493_005880</name>
</gene>
<evidence type="ECO:0000256" key="9">
    <source>
        <dbReference type="ARBA" id="ARBA00023136"/>
    </source>
</evidence>
<keyword evidence="17" id="KW-1185">Reference proteome</keyword>
<keyword evidence="6" id="KW-0630">Potassium</keyword>
<evidence type="ECO:0000313" key="17">
    <source>
        <dbReference type="Proteomes" id="UP001163046"/>
    </source>
</evidence>
<feature type="compositionally biased region" description="Polar residues" evidence="12">
    <location>
        <begin position="1"/>
        <end position="13"/>
    </location>
</feature>
<proteinExistence type="predicted"/>
<evidence type="ECO:0000256" key="10">
    <source>
        <dbReference type="ARBA" id="ARBA00023303"/>
    </source>
</evidence>
<evidence type="ECO:0000256" key="6">
    <source>
        <dbReference type="ARBA" id="ARBA00022958"/>
    </source>
</evidence>
<evidence type="ECO:0000256" key="4">
    <source>
        <dbReference type="ARBA" id="ARBA00022692"/>
    </source>
</evidence>
<keyword evidence="5" id="KW-0631">Potassium channel</keyword>
<feature type="transmembrane region" description="Helical" evidence="13">
    <location>
        <begin position="269"/>
        <end position="288"/>
    </location>
</feature>
<dbReference type="PANTHER" id="PTHR10027:SF10">
    <property type="entry name" value="SLOWPOKE 2, ISOFORM D"/>
    <property type="match status" value="1"/>
</dbReference>
<keyword evidence="3" id="KW-0633">Potassium transport</keyword>
<dbReference type="OrthoDB" id="257992at2759"/>
<organism evidence="16 17">
    <name type="scientific">Desmophyllum pertusum</name>
    <dbReference type="NCBI Taxonomy" id="174260"/>
    <lineage>
        <taxon>Eukaryota</taxon>
        <taxon>Metazoa</taxon>
        <taxon>Cnidaria</taxon>
        <taxon>Anthozoa</taxon>
        <taxon>Hexacorallia</taxon>
        <taxon>Scleractinia</taxon>
        <taxon>Caryophylliina</taxon>
        <taxon>Caryophylliidae</taxon>
        <taxon>Desmophyllum</taxon>
    </lineage>
</organism>
<dbReference type="SUPFAM" id="SSF81324">
    <property type="entry name" value="Voltage-gated potassium channels"/>
    <property type="match status" value="1"/>
</dbReference>
<dbReference type="FunFam" id="1.10.287.70:FF:000058">
    <property type="entry name" value="Potassium sodium-activated channel subfamily T member 2"/>
    <property type="match status" value="1"/>
</dbReference>
<dbReference type="InterPro" id="IPR047871">
    <property type="entry name" value="K_chnl_Slo-like"/>
</dbReference>
<keyword evidence="2" id="KW-0813">Transport</keyword>
<comment type="subcellular location">
    <subcellularLocation>
        <location evidence="1">Membrane</location>
        <topology evidence="1">Multi-pass membrane protein</topology>
    </subcellularLocation>
</comment>
<evidence type="ECO:0000256" key="2">
    <source>
        <dbReference type="ARBA" id="ARBA00022448"/>
    </source>
</evidence>
<feature type="region of interest" description="Disordered" evidence="12">
    <location>
        <begin position="1"/>
        <end position="20"/>
    </location>
</feature>
<feature type="domain" description="RCK N-terminal" evidence="15">
    <location>
        <begin position="342"/>
        <end position="418"/>
    </location>
</feature>
<evidence type="ECO:0000256" key="12">
    <source>
        <dbReference type="SAM" id="MobiDB-lite"/>
    </source>
</evidence>
<accession>A0A9W9YFJ1</accession>
<dbReference type="Pfam" id="PF22614">
    <property type="entry name" value="Slo-like_RCK"/>
    <property type="match status" value="1"/>
</dbReference>
<keyword evidence="8" id="KW-0406">Ion transport</keyword>
<feature type="domain" description="Potassium channel" evidence="14">
    <location>
        <begin position="249"/>
        <end position="311"/>
    </location>
</feature>
<feature type="transmembrane region" description="Helical" evidence="13">
    <location>
        <begin position="145"/>
        <end position="168"/>
    </location>
</feature>
<dbReference type="GO" id="GO:0015271">
    <property type="term" value="F:outward rectifier potassium channel activity"/>
    <property type="evidence" value="ECO:0007669"/>
    <property type="project" value="TreeGrafter"/>
</dbReference>
<dbReference type="InterPro" id="IPR013099">
    <property type="entry name" value="K_chnl_dom"/>
</dbReference>
<evidence type="ECO:0000256" key="5">
    <source>
        <dbReference type="ARBA" id="ARBA00022826"/>
    </source>
</evidence>
<sequence length="447" mass="51454">MANGNTANRQSSDGVPMLLPPLHPSLASHPRYRLRDLLSSDKGEDKERVRVEHYVHDKSFKERVKFYFVTDQRSSIRWQIFRFMLKIASCVLYVVRSVQDTEPNLAGGFGCPENRTANSEWYCPEYNDGDFYWWSLLWVDRPFEIWIVQTIIAVYSMLDAILLSYLTYKGGSVLNQIVHGRLIAEIFLGLPFLVSIFYTQFRNLWLPLFLNCWLAKNALDAMLNDLHRLVLRQQSALSQKVLIVFGTVCCILFTGICGIHHLERPASKWNFFVCIWFVVVTFSTVGYGEYTPNDWPAQTFVMIMIACALILLPVELEQLAFLLVTRQKEGGTFNRMLAGSVKHVVLCATILRPTMLIDFLNEFYSDGGLQDVHVVLLCPSELDSTLRILLQVPLWSQRVTYLKGSALIDEDLIRARYEFVGILVLKVVHPILDSTLDKTIKDWVYFK</sequence>
<evidence type="ECO:0000313" key="16">
    <source>
        <dbReference type="EMBL" id="KAJ7339482.1"/>
    </source>
</evidence>
<protein>
    <submittedName>
        <fullName evidence="16">Potassium channel, sub T, member 2</fullName>
    </submittedName>
</protein>
<feature type="transmembrane region" description="Helical" evidence="13">
    <location>
        <begin position="241"/>
        <end position="262"/>
    </location>
</feature>
<name>A0A9W9YFJ1_9CNID</name>
<evidence type="ECO:0000256" key="3">
    <source>
        <dbReference type="ARBA" id="ARBA00022538"/>
    </source>
</evidence>
<evidence type="ECO:0000256" key="7">
    <source>
        <dbReference type="ARBA" id="ARBA00022989"/>
    </source>
</evidence>
<feature type="transmembrane region" description="Helical" evidence="13">
    <location>
        <begin position="180"/>
        <end position="201"/>
    </location>
</feature>
<dbReference type="InterPro" id="IPR003148">
    <property type="entry name" value="RCK_N"/>
</dbReference>
<dbReference type="Proteomes" id="UP001163046">
    <property type="component" value="Unassembled WGS sequence"/>
</dbReference>
<keyword evidence="4 13" id="KW-0812">Transmembrane</keyword>